<keyword evidence="4" id="KW-0812">Transmembrane</keyword>
<evidence type="ECO:0000256" key="2">
    <source>
        <dbReference type="ARBA" id="ARBA00022801"/>
    </source>
</evidence>
<sequence length="393" mass="44250">MGGVLWFLRGTAAALCTTVNVFGMSIVWIYLALTRKKTAAESPNALQVYLTYVARTFLWWLTVFEAQPAHCTRTPSRLRDSLLLREFTWIQPAPVTTKEKSGDGFDTTNLPLDLEEHEKERKTAAYWFKTPKSLADGPKPPVILHFHGGAYITLEASDIFMGVTMARMMAKYGEADVLTVSYRLAPGSKYPTQLFEAYSSWLHLRSLGYDSIWLSGDSAGANLVLTLWRYLVEHRGAEEARAVAGLALHSPWLDMKGHETQAFQEKEKTCVIGARYVRTGLRKLQRGGLPDANDPWLSPTYWSDKCLSHLPRVFCSNGGAETLLHEAEQWLARARQQGASVYHYVAPDHPHDFSAMFWFYPSIRHLFLAQKEWMRDASSAPRKVSDGNGGAKT</sequence>
<dbReference type="EMBL" id="SRRM01000017">
    <property type="protein sequence ID" value="TKY86586.1"/>
    <property type="molecule type" value="Genomic_DNA"/>
</dbReference>
<keyword evidence="4" id="KW-0472">Membrane</keyword>
<dbReference type="Gene3D" id="3.40.50.1820">
    <property type="entry name" value="alpha/beta hydrolase"/>
    <property type="match status" value="1"/>
</dbReference>
<dbReference type="SUPFAM" id="SSF53474">
    <property type="entry name" value="alpha/beta-Hydrolases"/>
    <property type="match status" value="1"/>
</dbReference>
<dbReference type="InterPro" id="IPR050300">
    <property type="entry name" value="GDXG_lipolytic_enzyme"/>
</dbReference>
<comment type="similarity">
    <text evidence="1">Belongs to the 'GDXG' lipolytic enzyme family.</text>
</comment>
<dbReference type="RefSeq" id="XP_029738571.1">
    <property type="nucleotide sequence ID" value="XM_029885329.1"/>
</dbReference>
<dbReference type="InterPro" id="IPR033140">
    <property type="entry name" value="Lipase_GDXG_put_SER_AS"/>
</dbReference>
<evidence type="ECO:0000256" key="1">
    <source>
        <dbReference type="ARBA" id="ARBA00010515"/>
    </source>
</evidence>
<feature type="transmembrane region" description="Helical" evidence="4">
    <location>
        <begin position="45"/>
        <end position="64"/>
    </location>
</feature>
<dbReference type="InterPro" id="IPR029058">
    <property type="entry name" value="AB_hydrolase_fold"/>
</dbReference>
<evidence type="ECO:0000313" key="7">
    <source>
        <dbReference type="Proteomes" id="UP000306050"/>
    </source>
</evidence>
<gene>
    <name evidence="6" type="ORF">EX895_004735</name>
</gene>
<keyword evidence="4" id="KW-1133">Transmembrane helix</keyword>
<dbReference type="Proteomes" id="UP000306050">
    <property type="component" value="Chromosome SGRAM_4"/>
</dbReference>
<dbReference type="OrthoDB" id="2152029at2759"/>
<dbReference type="GO" id="GO:0016787">
    <property type="term" value="F:hydrolase activity"/>
    <property type="evidence" value="ECO:0007669"/>
    <property type="project" value="UniProtKB-KW"/>
</dbReference>
<feature type="transmembrane region" description="Helical" evidence="4">
    <location>
        <begin position="12"/>
        <end position="33"/>
    </location>
</feature>
<organism evidence="6 7">
    <name type="scientific">Sporisorium graminicola</name>
    <dbReference type="NCBI Taxonomy" id="280036"/>
    <lineage>
        <taxon>Eukaryota</taxon>
        <taxon>Fungi</taxon>
        <taxon>Dikarya</taxon>
        <taxon>Basidiomycota</taxon>
        <taxon>Ustilaginomycotina</taxon>
        <taxon>Ustilaginomycetes</taxon>
        <taxon>Ustilaginales</taxon>
        <taxon>Ustilaginaceae</taxon>
        <taxon>Sporisorium</taxon>
    </lineage>
</organism>
<accession>A0A4U7KRF3</accession>
<keyword evidence="7" id="KW-1185">Reference proteome</keyword>
<evidence type="ECO:0000256" key="3">
    <source>
        <dbReference type="PROSITE-ProRule" id="PRU10038"/>
    </source>
</evidence>
<feature type="domain" description="Alpha/beta hydrolase fold-3" evidence="5">
    <location>
        <begin position="143"/>
        <end position="353"/>
    </location>
</feature>
<dbReference type="PANTHER" id="PTHR48081">
    <property type="entry name" value="AB HYDROLASE SUPERFAMILY PROTEIN C4A8.06C"/>
    <property type="match status" value="1"/>
</dbReference>
<name>A0A4U7KRF3_9BASI</name>
<evidence type="ECO:0000259" key="5">
    <source>
        <dbReference type="Pfam" id="PF07859"/>
    </source>
</evidence>
<keyword evidence="2" id="KW-0378">Hydrolase</keyword>
<dbReference type="AlphaFoldDB" id="A0A4U7KRF3"/>
<comment type="caution">
    <text evidence="6">The sequence shown here is derived from an EMBL/GenBank/DDBJ whole genome shotgun (WGS) entry which is preliminary data.</text>
</comment>
<dbReference type="InterPro" id="IPR013094">
    <property type="entry name" value="AB_hydrolase_3"/>
</dbReference>
<feature type="active site" evidence="3">
    <location>
        <position position="218"/>
    </location>
</feature>
<dbReference type="Pfam" id="PF07859">
    <property type="entry name" value="Abhydrolase_3"/>
    <property type="match status" value="1"/>
</dbReference>
<dbReference type="PROSITE" id="PS01174">
    <property type="entry name" value="LIPASE_GDXG_SER"/>
    <property type="match status" value="1"/>
</dbReference>
<evidence type="ECO:0000313" key="6">
    <source>
        <dbReference type="EMBL" id="TKY86586.1"/>
    </source>
</evidence>
<reference evidence="6 7" key="1">
    <citation type="submission" date="2019-05" db="EMBL/GenBank/DDBJ databases">
        <title>Sporisorium graminicola CBS 10092 draft sequencing and annotation.</title>
        <authorList>
            <person name="Solano-Gonzalez S."/>
            <person name="Caddick M.X."/>
            <person name="Darby A."/>
        </authorList>
    </citation>
    <scope>NUCLEOTIDE SEQUENCE [LARGE SCALE GENOMIC DNA]</scope>
    <source>
        <strain evidence="6 7">CBS 10092</strain>
    </source>
</reference>
<proteinExistence type="inferred from homology"/>
<evidence type="ECO:0000256" key="4">
    <source>
        <dbReference type="SAM" id="Phobius"/>
    </source>
</evidence>
<dbReference type="PANTHER" id="PTHR48081:SF8">
    <property type="entry name" value="ALPHA_BETA HYDROLASE FOLD-3 DOMAIN-CONTAINING PROTEIN-RELATED"/>
    <property type="match status" value="1"/>
</dbReference>
<dbReference type="GeneID" id="40727630"/>
<protein>
    <recommendedName>
        <fullName evidence="5">Alpha/beta hydrolase fold-3 domain-containing protein</fullName>
    </recommendedName>
</protein>
<dbReference type="KEGG" id="sgra:EX895_004735"/>